<protein>
    <submittedName>
        <fullName evidence="1">Uncharacterized protein</fullName>
    </submittedName>
</protein>
<comment type="caution">
    <text evidence="1">The sequence shown here is derived from an EMBL/GenBank/DDBJ whole genome shotgun (WGS) entry which is preliminary data.</text>
</comment>
<gene>
    <name evidence="1" type="ORF">DI549_18375</name>
</gene>
<proteinExistence type="predicted"/>
<organism evidence="1 2">
    <name type="scientific">Ancylobacter novellus</name>
    <name type="common">Thiobacillus novellus</name>
    <dbReference type="NCBI Taxonomy" id="921"/>
    <lineage>
        <taxon>Bacteria</taxon>
        <taxon>Pseudomonadati</taxon>
        <taxon>Pseudomonadota</taxon>
        <taxon>Alphaproteobacteria</taxon>
        <taxon>Hyphomicrobiales</taxon>
        <taxon>Xanthobacteraceae</taxon>
        <taxon>Ancylobacter</taxon>
    </lineage>
</organism>
<dbReference type="Proteomes" id="UP000248887">
    <property type="component" value="Unassembled WGS sequence"/>
</dbReference>
<name>A0A2W5SB93_ANCNO</name>
<sequence length="73" mass="8079">MSDAPNEPQPLTVTEGEIDETIASFDGDMRAAIKALLIGQQYLEITLEMARQEASWGYVRGRPSRKLKAVKEG</sequence>
<evidence type="ECO:0000313" key="2">
    <source>
        <dbReference type="Proteomes" id="UP000248887"/>
    </source>
</evidence>
<accession>A0A2W5SB93</accession>
<dbReference type="EMBL" id="QFQD01000074">
    <property type="protein sequence ID" value="PZQ80007.1"/>
    <property type="molecule type" value="Genomic_DNA"/>
</dbReference>
<reference evidence="1 2" key="1">
    <citation type="submission" date="2017-08" db="EMBL/GenBank/DDBJ databases">
        <title>Infants hospitalized years apart are colonized by the same room-sourced microbial strains.</title>
        <authorList>
            <person name="Brooks B."/>
            <person name="Olm M.R."/>
            <person name="Firek B.A."/>
            <person name="Baker R."/>
            <person name="Thomas B.C."/>
            <person name="Morowitz M.J."/>
            <person name="Banfield J.F."/>
        </authorList>
    </citation>
    <scope>NUCLEOTIDE SEQUENCE [LARGE SCALE GENOMIC DNA]</scope>
    <source>
        <strain evidence="1">S2_005_001_R2_27</strain>
    </source>
</reference>
<dbReference type="AlphaFoldDB" id="A0A2W5SB93"/>
<evidence type="ECO:0000313" key="1">
    <source>
        <dbReference type="EMBL" id="PZQ80007.1"/>
    </source>
</evidence>